<comment type="caution">
    <text evidence="1">The sequence shown here is derived from an EMBL/GenBank/DDBJ whole genome shotgun (WGS) entry which is preliminary data.</text>
</comment>
<proteinExistence type="predicted"/>
<sequence>MVFTPTREKLAIYEFSINYANALGPGTPALFWLLPNFGFGLALEAFEKWGACTDPIDVSTLSQGLLITRNNLGFEFHPEDSVPRNGLLLLIRAILQFPQFLTILAQDENTSFHLKQAATCEPFANAIDELGIEPLVSCYVTKCGDYWRSGHVAAFLKDGVDHVLDLSSKPESKAILQAFRDLWIAYIAHVQPLVDTDLVATFEFDLAAHAMPHQLDSLHHAL</sequence>
<dbReference type="RefSeq" id="XP_067804921.1">
    <property type="nucleotide sequence ID" value="XM_067946130.1"/>
</dbReference>
<dbReference type="AlphaFoldDB" id="A0AAD9PNM6"/>
<evidence type="ECO:0000313" key="1">
    <source>
        <dbReference type="EMBL" id="KAK2198079.1"/>
    </source>
</evidence>
<protein>
    <submittedName>
        <fullName evidence="1">TCF25-Rqc1</fullName>
    </submittedName>
</protein>
<dbReference type="Proteomes" id="UP001214638">
    <property type="component" value="Unassembled WGS sequence"/>
</dbReference>
<gene>
    <name evidence="1" type="ORF">BdWA1_001084</name>
</gene>
<dbReference type="KEGG" id="bdw:94335382"/>
<reference evidence="1" key="1">
    <citation type="journal article" date="2023" name="Nat. Microbiol.">
        <title>Babesia duncani multi-omics identifies virulence factors and drug targets.</title>
        <authorList>
            <person name="Singh P."/>
            <person name="Lonardi S."/>
            <person name="Liang Q."/>
            <person name="Vydyam P."/>
            <person name="Khabirova E."/>
            <person name="Fang T."/>
            <person name="Gihaz S."/>
            <person name="Thekkiniath J."/>
            <person name="Munshi M."/>
            <person name="Abel S."/>
            <person name="Ciampossin L."/>
            <person name="Batugedara G."/>
            <person name="Gupta M."/>
            <person name="Lu X.M."/>
            <person name="Lenz T."/>
            <person name="Chakravarty S."/>
            <person name="Cornillot E."/>
            <person name="Hu Y."/>
            <person name="Ma W."/>
            <person name="Gonzalez L.M."/>
            <person name="Sanchez S."/>
            <person name="Estrada K."/>
            <person name="Sanchez-Flores A."/>
            <person name="Montero E."/>
            <person name="Harb O.S."/>
            <person name="Le Roch K.G."/>
            <person name="Mamoun C.B."/>
        </authorList>
    </citation>
    <scope>NUCLEOTIDE SEQUENCE</scope>
    <source>
        <strain evidence="1">WA1</strain>
    </source>
</reference>
<dbReference type="GeneID" id="94335382"/>
<dbReference type="Pfam" id="PF04910">
    <property type="entry name" value="Tcf25"/>
    <property type="match status" value="1"/>
</dbReference>
<accession>A0AAD9PNM6</accession>
<evidence type="ECO:0000313" key="2">
    <source>
        <dbReference type="Proteomes" id="UP001214638"/>
    </source>
</evidence>
<organism evidence="1 2">
    <name type="scientific">Babesia duncani</name>
    <dbReference type="NCBI Taxonomy" id="323732"/>
    <lineage>
        <taxon>Eukaryota</taxon>
        <taxon>Sar</taxon>
        <taxon>Alveolata</taxon>
        <taxon>Apicomplexa</taxon>
        <taxon>Aconoidasida</taxon>
        <taxon>Piroplasmida</taxon>
        <taxon>Babesiidae</taxon>
        <taxon>Babesia</taxon>
    </lineage>
</organism>
<dbReference type="EMBL" id="JALLKP010000001">
    <property type="protein sequence ID" value="KAK2198079.1"/>
    <property type="molecule type" value="Genomic_DNA"/>
</dbReference>
<keyword evidence="2" id="KW-1185">Reference proteome</keyword>
<dbReference type="InterPro" id="IPR006994">
    <property type="entry name" value="TCF25/Rqc1"/>
</dbReference>
<name>A0AAD9PNM6_9APIC</name>